<evidence type="ECO:0000256" key="3">
    <source>
        <dbReference type="ARBA" id="ARBA00022723"/>
    </source>
</evidence>
<dbReference type="KEGG" id="shal:SHALO_1079"/>
<evidence type="ECO:0000313" key="10">
    <source>
        <dbReference type="Proteomes" id="UP000094609"/>
    </source>
</evidence>
<dbReference type="InterPro" id="IPR017896">
    <property type="entry name" value="4Fe4S_Fe-S-bd"/>
</dbReference>
<dbReference type="InterPro" id="IPR004452">
    <property type="entry name" value="LutB/LldF"/>
</dbReference>
<dbReference type="RefSeq" id="WP_069477703.1">
    <property type="nucleotide sequence ID" value="NZ_CP017111.1"/>
</dbReference>
<dbReference type="InterPro" id="IPR009051">
    <property type="entry name" value="Helical_ferredxn"/>
</dbReference>
<evidence type="ECO:0000256" key="4">
    <source>
        <dbReference type="ARBA" id="ARBA00022737"/>
    </source>
</evidence>
<dbReference type="STRING" id="1193502.SHALO_1079"/>
<keyword evidence="10" id="KW-1185">Reference proteome</keyword>
<keyword evidence="3" id="KW-0479">Metal-binding</keyword>
<gene>
    <name evidence="9" type="ORF">SHALO_1079</name>
</gene>
<reference evidence="10" key="1">
    <citation type="submission" date="2016-08" db="EMBL/GenBank/DDBJ databases">
        <title>Complete genome sequence of the organohalide-respiring Epsilonproteobacterium Sulfurospirillum halorespirans.</title>
        <authorList>
            <person name="Goris T."/>
            <person name="Zimmermann J."/>
            <person name="Schenz B."/>
            <person name="Lemos M."/>
            <person name="Hackermueller J."/>
            <person name="Diekert G."/>
        </authorList>
    </citation>
    <scope>NUCLEOTIDE SEQUENCE [LARGE SCALE GENOMIC DNA]</scope>
    <source>
        <strain>DSM 13726</strain>
        <strain evidence="10">PCE-M2</strain>
    </source>
</reference>
<evidence type="ECO:0000256" key="5">
    <source>
        <dbReference type="ARBA" id="ARBA00022982"/>
    </source>
</evidence>
<evidence type="ECO:0000256" key="7">
    <source>
        <dbReference type="ARBA" id="ARBA00023014"/>
    </source>
</evidence>
<dbReference type="PROSITE" id="PS00198">
    <property type="entry name" value="4FE4S_FER_1"/>
    <property type="match status" value="1"/>
</dbReference>
<dbReference type="InterPro" id="IPR037171">
    <property type="entry name" value="NagB/RpiA_transferase-like"/>
</dbReference>
<dbReference type="Proteomes" id="UP000094609">
    <property type="component" value="Chromosome"/>
</dbReference>
<keyword evidence="7" id="KW-0411">Iron-sulfur</keyword>
<dbReference type="InterPro" id="IPR017900">
    <property type="entry name" value="4Fe4S_Fe_S_CS"/>
</dbReference>
<proteinExistence type="predicted"/>
<dbReference type="PANTHER" id="PTHR47153">
    <property type="entry name" value="LACTATE UTILIZATION PROTEIN B"/>
    <property type="match status" value="1"/>
</dbReference>
<dbReference type="GO" id="GO:0046872">
    <property type="term" value="F:metal ion binding"/>
    <property type="evidence" value="ECO:0007669"/>
    <property type="project" value="UniProtKB-KW"/>
</dbReference>
<dbReference type="SUPFAM" id="SSF54862">
    <property type="entry name" value="4Fe-4S ferredoxins"/>
    <property type="match status" value="1"/>
</dbReference>
<keyword evidence="6" id="KW-0408">Iron</keyword>
<sequence length="457" mass="51583">MSHNHSELADKFASNVERMKWHDKALWFVRVKRDTQAKSLDEWEELRNTADKIKSHTLSHLDEYLEQFEKNALARGIRVHWAKDAKEHNEIVLDLLRSHNAKMIVKSKSMLTEECHLNPYLEEHGIEVVDTDLGERIVQLRQEPPSHIVLPAIHLKKEDVGTTFEKFLNTQKGNADPTYLTRAARAHLREKFVSADAAMTGVNFAIAETGGIVVCTNEGNADLGASLPKLHIACMGIEKIIPRLKDLSIFTRLLARSATGQPVTTYTSHYHGAVEGGEMHVVIVDNGRSKILADKRYVKSLQCIRCGACLNTCPIYRRSGGYSYGYVIPGPIGSTLAPSRDLKKYYSLPFACSLCFSCSNICPVKVDLAEQLYLKRQDVVDAGYLSPIKLNALKMATWLMCRPKLMDFAGLMARKMVPILPRVLLYSKFNLWGKNRELPPFPKNSFKELYKAKKGIK</sequence>
<dbReference type="SUPFAM" id="SSF100950">
    <property type="entry name" value="NagB/RpiA/CoA transferase-like"/>
    <property type="match status" value="1"/>
</dbReference>
<dbReference type="PATRIC" id="fig|1193502.14.peg.1094"/>
<keyword evidence="2" id="KW-0004">4Fe-4S</keyword>
<dbReference type="GO" id="GO:0051539">
    <property type="term" value="F:4 iron, 4 sulfur cluster binding"/>
    <property type="evidence" value="ECO:0007669"/>
    <property type="project" value="UniProtKB-KW"/>
</dbReference>
<dbReference type="GO" id="GO:0006089">
    <property type="term" value="P:lactate metabolic process"/>
    <property type="evidence" value="ECO:0007669"/>
    <property type="project" value="InterPro"/>
</dbReference>
<feature type="domain" description="4Fe-4S ferredoxin-type" evidence="8">
    <location>
        <begin position="294"/>
        <end position="314"/>
    </location>
</feature>
<accession>A0A1D7TIM9</accession>
<dbReference type="Pfam" id="PF13183">
    <property type="entry name" value="Fer4_8"/>
    <property type="match status" value="1"/>
</dbReference>
<keyword evidence="4" id="KW-0677">Repeat</keyword>
<evidence type="ECO:0000259" key="8">
    <source>
        <dbReference type="PROSITE" id="PS51379"/>
    </source>
</evidence>
<keyword evidence="5" id="KW-0249">Electron transport</keyword>
<dbReference type="EMBL" id="CP017111">
    <property type="protein sequence ID" value="AOO64859.1"/>
    <property type="molecule type" value="Genomic_DNA"/>
</dbReference>
<evidence type="ECO:0000313" key="9">
    <source>
        <dbReference type="EMBL" id="AOO64859.1"/>
    </source>
</evidence>
<evidence type="ECO:0000256" key="6">
    <source>
        <dbReference type="ARBA" id="ARBA00023004"/>
    </source>
</evidence>
<organism evidence="9 10">
    <name type="scientific">Sulfurospirillum halorespirans DSM 13726</name>
    <dbReference type="NCBI Taxonomy" id="1193502"/>
    <lineage>
        <taxon>Bacteria</taxon>
        <taxon>Pseudomonadati</taxon>
        <taxon>Campylobacterota</taxon>
        <taxon>Epsilonproteobacteria</taxon>
        <taxon>Campylobacterales</taxon>
        <taxon>Sulfurospirillaceae</taxon>
        <taxon>Sulfurospirillum</taxon>
    </lineage>
</organism>
<dbReference type="PANTHER" id="PTHR47153:SF2">
    <property type="entry name" value="LACTATE UTILIZATION PROTEIN B"/>
    <property type="match status" value="1"/>
</dbReference>
<dbReference type="Gene3D" id="3.40.50.10420">
    <property type="entry name" value="NagB/RpiA/CoA transferase-like"/>
    <property type="match status" value="1"/>
</dbReference>
<evidence type="ECO:0000256" key="1">
    <source>
        <dbReference type="ARBA" id="ARBA00022448"/>
    </source>
</evidence>
<evidence type="ECO:0000256" key="2">
    <source>
        <dbReference type="ARBA" id="ARBA00022485"/>
    </source>
</evidence>
<protein>
    <submittedName>
        <fullName evidence="9">Lactate utilization protein B</fullName>
    </submittedName>
</protein>
<keyword evidence="1" id="KW-0813">Transport</keyword>
<name>A0A1D7TIM9_9BACT</name>
<dbReference type="InterPro" id="IPR024185">
    <property type="entry name" value="FTHF_cligase-like_sf"/>
</dbReference>
<dbReference type="Pfam" id="PF02589">
    <property type="entry name" value="LUD_dom"/>
    <property type="match status" value="1"/>
</dbReference>
<dbReference type="PROSITE" id="PS51379">
    <property type="entry name" value="4FE4S_FER_2"/>
    <property type="match status" value="1"/>
</dbReference>
<dbReference type="AlphaFoldDB" id="A0A1D7TIM9"/>
<dbReference type="InterPro" id="IPR003741">
    <property type="entry name" value="LUD_dom"/>
</dbReference>
<dbReference type="Gene3D" id="1.10.1060.10">
    <property type="entry name" value="Alpha-helical ferredoxin"/>
    <property type="match status" value="1"/>
</dbReference>